<protein>
    <submittedName>
        <fullName evidence="1">Unannotated protein</fullName>
    </submittedName>
</protein>
<dbReference type="AlphaFoldDB" id="A0A6J6F6K7"/>
<proteinExistence type="predicted"/>
<sequence>MNLTPLSSNRRLMTALLRGGIVTAVVVALSSCAGGSDSSDATDDAASDTTIAASKGSVGASTSIAVPDSIAPTGPDQALMAQLSDALVGGTTIPEIEVSDGLTLTDVSVSRESDGTIAAAGTANIGSGGLQLTMSASFADEDNWSLEASGAGLPAWEPEEISGLSVDPNSIAGTISRSDGEITWDLNGSTLTWTPDGVMVLRAQFGVGTTCPFEDASKCPEGETFLKLVDAQMIMPGVTTEDGEPLTVAAVGGIATSGEWARLEASTADLTFEGNGVTNPTMTIWHGERNDSFDPNLEMPDLSSLSQDLNVEFCGGFSISIPKVVNKSTSGCVNWSPVGFAMGQLGGGSSMSGSMPDTDFGSGNVNGSTNIMGVGFTNLASSALTSLPSPEFVFDSVATALKSKTFVLGGVASLPGTVGQAIGVNTDGLTNLNFDVTGSFSSTSLQATGSVPVNLAFGAEPLKMTLTRLNASIDLSSKGFSFSLGTTADATFGYSSSGGTTAATMNIALTAVADPVPGLALVASAQGTSSSLTSDGQPSNPAAARYLWTNAFGINGYNLWNLSAQIGFIGGSPALGYSSTGYINPLNSSMRKIVDCGGPCKTSDYLRSNLILNVSLTEPCLAWGFDGSATDTALSLSGGVAKTKVFKIGVAPNGCTVGTGATAVTLPKLFFGFQFVTDIKGTDVEVITTTSENGLYAKYEVSNFRLGPVNYKNVLFEFEIATNGSSSTTFAADMETTAGVFQVESSLVVTTPVIGPKSFNQHLYAYINASSGNWNWNGKSTAANTSQGIRAGDPAFEVKELTIDQSIVGADKNVAVNLAFSGSIEFRGRSAATVGRLVMDNNTLKEVHFEFDYTKRGYSGATATATFYLDWSSSDGIFDGRVDTRYTRNLSYKYGTYTYKRGVSVKTYIQLTINTRSGAATFKLGGDFDATNISGGVDCVFSSTSMADTSCKGTVTFYKKDLFKKTFDWSGL</sequence>
<dbReference type="EMBL" id="CAEZTS010000113">
    <property type="protein sequence ID" value="CAB4584512.1"/>
    <property type="molecule type" value="Genomic_DNA"/>
</dbReference>
<accession>A0A6J6F6K7</accession>
<reference evidence="1" key="1">
    <citation type="submission" date="2020-05" db="EMBL/GenBank/DDBJ databases">
        <authorList>
            <person name="Chiriac C."/>
            <person name="Salcher M."/>
            <person name="Ghai R."/>
            <person name="Kavagutti S V."/>
        </authorList>
    </citation>
    <scope>NUCLEOTIDE SEQUENCE</scope>
</reference>
<gene>
    <name evidence="1" type="ORF">UFOPK1722_01255</name>
</gene>
<name>A0A6J6F6K7_9ZZZZ</name>
<evidence type="ECO:0000313" key="1">
    <source>
        <dbReference type="EMBL" id="CAB4584512.1"/>
    </source>
</evidence>
<organism evidence="1">
    <name type="scientific">freshwater metagenome</name>
    <dbReference type="NCBI Taxonomy" id="449393"/>
    <lineage>
        <taxon>unclassified sequences</taxon>
        <taxon>metagenomes</taxon>
        <taxon>ecological metagenomes</taxon>
    </lineage>
</organism>